<keyword evidence="1" id="KW-0472">Membrane</keyword>
<evidence type="ECO:0000256" key="1">
    <source>
        <dbReference type="SAM" id="Phobius"/>
    </source>
</evidence>
<evidence type="ECO:0000313" key="2">
    <source>
        <dbReference type="EMBL" id="WNO52666.1"/>
    </source>
</evidence>
<keyword evidence="1" id="KW-0812">Transmembrane</keyword>
<name>A0ABZ0B6A7_9SPHN</name>
<keyword evidence="3" id="KW-1185">Reference proteome</keyword>
<keyword evidence="1" id="KW-1133">Transmembrane helix</keyword>
<feature type="transmembrane region" description="Helical" evidence="1">
    <location>
        <begin position="21"/>
        <end position="43"/>
    </location>
</feature>
<sequence>MFPTNRPSLGRILKDRRGATAIEYGLILALVVLAIMASVAGVADATIGMWDGVRGAVSRVMG</sequence>
<organism evidence="2 3">
    <name type="scientific">Stakelama saccharophila</name>
    <dbReference type="NCBI Taxonomy" id="3075605"/>
    <lineage>
        <taxon>Bacteria</taxon>
        <taxon>Pseudomonadati</taxon>
        <taxon>Pseudomonadota</taxon>
        <taxon>Alphaproteobacteria</taxon>
        <taxon>Sphingomonadales</taxon>
        <taxon>Sphingomonadaceae</taxon>
        <taxon>Stakelama</taxon>
    </lineage>
</organism>
<dbReference type="Pfam" id="PF04964">
    <property type="entry name" value="Flp_Fap"/>
    <property type="match status" value="1"/>
</dbReference>
<reference evidence="2 3" key="1">
    <citation type="submission" date="2023-09" db="EMBL/GenBank/DDBJ databases">
        <authorList>
            <person name="Rey-Velasco X."/>
        </authorList>
    </citation>
    <scope>NUCLEOTIDE SEQUENCE [LARGE SCALE GENOMIC DNA]</scope>
    <source>
        <strain evidence="2 3">W311</strain>
    </source>
</reference>
<proteinExistence type="predicted"/>
<accession>A0ABZ0B6A7</accession>
<gene>
    <name evidence="2" type="ORF">RPR59_09330</name>
</gene>
<evidence type="ECO:0000313" key="3">
    <source>
        <dbReference type="Proteomes" id="UP001302249"/>
    </source>
</evidence>
<protein>
    <submittedName>
        <fullName evidence="2">Flp family type IVb pilin</fullName>
    </submittedName>
</protein>
<dbReference type="InterPro" id="IPR007047">
    <property type="entry name" value="Flp_Fap"/>
</dbReference>
<dbReference type="RefSeq" id="WP_313913350.1">
    <property type="nucleotide sequence ID" value="NZ_CP135076.1"/>
</dbReference>
<dbReference type="EMBL" id="CP135076">
    <property type="protein sequence ID" value="WNO52666.1"/>
    <property type="molecule type" value="Genomic_DNA"/>
</dbReference>
<dbReference type="Proteomes" id="UP001302249">
    <property type="component" value="Chromosome"/>
</dbReference>